<evidence type="ECO:0000259" key="5">
    <source>
        <dbReference type="Pfam" id="PF08245"/>
    </source>
</evidence>
<evidence type="ECO:0000256" key="1">
    <source>
        <dbReference type="ARBA" id="ARBA00022598"/>
    </source>
</evidence>
<dbReference type="InterPro" id="IPR051046">
    <property type="entry name" value="MurCDEF_CellWall_CoF430Synth"/>
</dbReference>
<dbReference type="OrthoDB" id="7869153at2"/>
<protein>
    <submittedName>
        <fullName evidence="6">UDP-N-acetylmuramoyl-tripeptide--D-alanyl-D-alanine ligase</fullName>
    </submittedName>
</protein>
<keyword evidence="1 6" id="KW-0436">Ligase</keyword>
<accession>A0A2W7MR91</accession>
<name>A0A2W7MR91_9BACI</name>
<gene>
    <name evidence="6" type="ORF">C7437_102161</name>
</gene>
<dbReference type="Pfam" id="PF02875">
    <property type="entry name" value="Mur_ligase_C"/>
    <property type="match status" value="1"/>
</dbReference>
<evidence type="ECO:0000313" key="7">
    <source>
        <dbReference type="Proteomes" id="UP000248646"/>
    </source>
</evidence>
<keyword evidence="3" id="KW-0067">ATP-binding</keyword>
<dbReference type="RefSeq" id="WP_111439152.1">
    <property type="nucleotide sequence ID" value="NZ_QKZI01000002.1"/>
</dbReference>
<dbReference type="InterPro" id="IPR013221">
    <property type="entry name" value="Mur_ligase_cen"/>
</dbReference>
<dbReference type="GO" id="GO:0016881">
    <property type="term" value="F:acid-amino acid ligase activity"/>
    <property type="evidence" value="ECO:0007669"/>
    <property type="project" value="InterPro"/>
</dbReference>
<dbReference type="Pfam" id="PF08245">
    <property type="entry name" value="Mur_ligase_M"/>
    <property type="match status" value="1"/>
</dbReference>
<reference evidence="6 7" key="1">
    <citation type="submission" date="2018-06" db="EMBL/GenBank/DDBJ databases">
        <title>Genomic Encyclopedia of Type Strains, Phase IV (KMG-IV): sequencing the most valuable type-strain genomes for metagenomic binning, comparative biology and taxonomic classification.</title>
        <authorList>
            <person name="Goeker M."/>
        </authorList>
    </citation>
    <scope>NUCLEOTIDE SEQUENCE [LARGE SCALE GENOMIC DNA]</scope>
    <source>
        <strain evidence="6 7">DSM 5</strain>
    </source>
</reference>
<dbReference type="GO" id="GO:0005524">
    <property type="term" value="F:ATP binding"/>
    <property type="evidence" value="ECO:0007669"/>
    <property type="project" value="UniProtKB-KW"/>
</dbReference>
<dbReference type="Pfam" id="PF14398">
    <property type="entry name" value="ATPgrasp_YheCD"/>
    <property type="match status" value="1"/>
</dbReference>
<dbReference type="Gene3D" id="3.30.470.20">
    <property type="entry name" value="ATP-grasp fold, B domain"/>
    <property type="match status" value="1"/>
</dbReference>
<keyword evidence="2" id="KW-0547">Nucleotide-binding</keyword>
<feature type="domain" description="Mur ligase C-terminal" evidence="4">
    <location>
        <begin position="579"/>
        <end position="704"/>
    </location>
</feature>
<dbReference type="Proteomes" id="UP000248646">
    <property type="component" value="Unassembled WGS sequence"/>
</dbReference>
<dbReference type="InterPro" id="IPR013815">
    <property type="entry name" value="ATP_grasp_subdomain_1"/>
</dbReference>
<evidence type="ECO:0000259" key="4">
    <source>
        <dbReference type="Pfam" id="PF02875"/>
    </source>
</evidence>
<dbReference type="SUPFAM" id="SSF56059">
    <property type="entry name" value="Glutathione synthetase ATP-binding domain-like"/>
    <property type="match status" value="1"/>
</dbReference>
<dbReference type="PANTHER" id="PTHR43024:SF1">
    <property type="entry name" value="UDP-N-ACETYLMURAMOYL-TRIPEPTIDE--D-ALANYL-D-ALANINE LIGASE"/>
    <property type="match status" value="1"/>
</dbReference>
<evidence type="ECO:0000313" key="6">
    <source>
        <dbReference type="EMBL" id="PZX05702.1"/>
    </source>
</evidence>
<dbReference type="Gene3D" id="3.30.1490.20">
    <property type="entry name" value="ATP-grasp fold, A domain"/>
    <property type="match status" value="1"/>
</dbReference>
<dbReference type="Gene3D" id="3.40.1190.10">
    <property type="entry name" value="Mur-like, catalytic domain"/>
    <property type="match status" value="1"/>
</dbReference>
<dbReference type="SUPFAM" id="SSF53623">
    <property type="entry name" value="MurD-like peptide ligases, catalytic domain"/>
    <property type="match status" value="1"/>
</dbReference>
<dbReference type="InterPro" id="IPR036615">
    <property type="entry name" value="Mur_ligase_C_dom_sf"/>
</dbReference>
<organism evidence="6 7">
    <name type="scientific">Psychrobacillus insolitus</name>
    <dbReference type="NCBI Taxonomy" id="1461"/>
    <lineage>
        <taxon>Bacteria</taxon>
        <taxon>Bacillati</taxon>
        <taxon>Bacillota</taxon>
        <taxon>Bacilli</taxon>
        <taxon>Bacillales</taxon>
        <taxon>Bacillaceae</taxon>
        <taxon>Psychrobacillus</taxon>
    </lineage>
</organism>
<keyword evidence="7" id="KW-1185">Reference proteome</keyword>
<proteinExistence type="predicted"/>
<dbReference type="PANTHER" id="PTHR43024">
    <property type="entry name" value="UDP-N-ACETYLMURAMOYL-TRIPEPTIDE--D-ALANYL-D-ALANINE LIGASE"/>
    <property type="match status" value="1"/>
</dbReference>
<comment type="caution">
    <text evidence="6">The sequence shown here is derived from an EMBL/GenBank/DDBJ whole genome shotgun (WGS) entry which is preliminary data.</text>
</comment>
<dbReference type="AlphaFoldDB" id="A0A2W7MR91"/>
<dbReference type="InterPro" id="IPR004101">
    <property type="entry name" value="Mur_ligase_C"/>
</dbReference>
<dbReference type="InterPro" id="IPR026838">
    <property type="entry name" value="YheC/D"/>
</dbReference>
<dbReference type="InterPro" id="IPR036565">
    <property type="entry name" value="Mur-like_cat_sf"/>
</dbReference>
<evidence type="ECO:0000256" key="2">
    <source>
        <dbReference type="ARBA" id="ARBA00022741"/>
    </source>
</evidence>
<feature type="domain" description="Mur ligase central" evidence="5">
    <location>
        <begin position="370"/>
        <end position="558"/>
    </location>
</feature>
<evidence type="ECO:0000256" key="3">
    <source>
        <dbReference type="ARBA" id="ARBA00022840"/>
    </source>
</evidence>
<sequence>MTIIGMLHHRRDPKTVIKAYSYAAVAKAEGVRLFYFSPGTVNFVNRSIRGQVYENGRWQERIMPFPDVIYNAGSPEKLAKSKGIVDKLKSEIPFTTHSIGNKWNTNERLLEAKEFSNYLIPSEIVKRVDTFHKFIASFQRVVFKPIDGRKGQGILFISKIENRYEVRAGAESAIYTKQQLNALLNEKLAVGTYILQPYIKSVTKSGLVYDFRLHVQKNGEGKWTITTIYPRIAPKGSIIANINSGGYTNYLDPFLQQEFEDEAFNIRRMLEHFSLALASHLDELQMVQHGEVIDEIGIDVGLDENLKIWMYEVNWRPGCPPTFYLELDVVINSIQYAKYIAENQSKINKEIMEAKKKKMAEKEQVPVIAITGSAGKTTSKAFLGSILSKKWTVFESKDYWNTTEHTKKHVAEINDSHEAVVLEYGMAYPGVITEHCSIIQPTISIVTNIGLAHVGNFNNSVEKVAQAKSELIHGMDQNGVLILNKDDDNSKFLETKQFKGKIITVGIKSSADYRAYNVQYDDNGMSFKMKLQGTEISLFIPIFGEHHVYNALNAIAVADYLGFSPMEIKAGLIFKKPPRRLTIYNCRENITVIDDTVHSHPQGVRAAIDVLSNIGKNRKIAIIGQMRELGELREEEYRKVGDYIQEKEIDVLVTYGFRTEEIGQQAIMKGFSAKNSFHFTDKDKLNALLKTIVKKDDTILVKGASKTNMFDIVKFLDETFSE</sequence>
<dbReference type="Gene3D" id="3.90.190.20">
    <property type="entry name" value="Mur ligase, C-terminal domain"/>
    <property type="match status" value="1"/>
</dbReference>
<dbReference type="SUPFAM" id="SSF53244">
    <property type="entry name" value="MurD-like peptide ligases, peptide-binding domain"/>
    <property type="match status" value="1"/>
</dbReference>
<dbReference type="EMBL" id="QKZI01000002">
    <property type="protein sequence ID" value="PZX05702.1"/>
    <property type="molecule type" value="Genomic_DNA"/>
</dbReference>